<reference evidence="1 2" key="1">
    <citation type="submission" date="2005-07" db="EMBL/GenBank/DDBJ databases">
        <authorList>
            <person name="Mural R.J."/>
            <person name="Li P.W."/>
            <person name="Adams M.D."/>
            <person name="Amanatides P.G."/>
            <person name="Baden-Tillson H."/>
            <person name="Barnstead M."/>
            <person name="Chin S.H."/>
            <person name="Dew I."/>
            <person name="Evans C.A."/>
            <person name="Ferriera S."/>
            <person name="Flanigan M."/>
            <person name="Fosler C."/>
            <person name="Glodek A."/>
            <person name="Gu Z."/>
            <person name="Holt R.A."/>
            <person name="Jennings D."/>
            <person name="Kraft C.L."/>
            <person name="Lu F."/>
            <person name="Nguyen T."/>
            <person name="Nusskern D.R."/>
            <person name="Pfannkoch C.M."/>
            <person name="Sitter C."/>
            <person name="Sutton G.G."/>
            <person name="Venter J.C."/>
            <person name="Wang Z."/>
            <person name="Woodage T."/>
            <person name="Zheng X.H."/>
            <person name="Zhong F."/>
        </authorList>
    </citation>
    <scope>NUCLEOTIDE SEQUENCE [LARGE SCALE GENOMIC DNA]</scope>
    <source>
        <strain>BN</strain>
        <strain evidence="2">Sprague-Dawley</strain>
    </source>
</reference>
<dbReference type="EMBL" id="CH473951">
    <property type="protein sequence ID" value="EDM02428.1"/>
    <property type="molecule type" value="Genomic_DNA"/>
</dbReference>
<evidence type="ECO:0000313" key="2">
    <source>
        <dbReference type="Proteomes" id="UP000234681"/>
    </source>
</evidence>
<dbReference type="Proteomes" id="UP000234681">
    <property type="component" value="Chromosome 15"/>
</dbReference>
<gene>
    <name evidence="1" type="ORF">rCG_37150</name>
</gene>
<name>A6HU65_RAT</name>
<protein>
    <submittedName>
        <fullName evidence="1">RCG37150</fullName>
    </submittedName>
</protein>
<organism evidence="1 2">
    <name type="scientific">Rattus norvegicus</name>
    <name type="common">Rat</name>
    <dbReference type="NCBI Taxonomy" id="10116"/>
    <lineage>
        <taxon>Eukaryota</taxon>
        <taxon>Metazoa</taxon>
        <taxon>Chordata</taxon>
        <taxon>Craniata</taxon>
        <taxon>Vertebrata</taxon>
        <taxon>Euteleostomi</taxon>
        <taxon>Mammalia</taxon>
        <taxon>Eutheria</taxon>
        <taxon>Euarchontoglires</taxon>
        <taxon>Glires</taxon>
        <taxon>Rodentia</taxon>
        <taxon>Myomorpha</taxon>
        <taxon>Muroidea</taxon>
        <taxon>Muridae</taxon>
        <taxon>Murinae</taxon>
        <taxon>Rattus</taxon>
    </lineage>
</organism>
<dbReference type="AlphaFoldDB" id="A6HU65"/>
<evidence type="ECO:0000313" key="1">
    <source>
        <dbReference type="EMBL" id="EDM02428.1"/>
    </source>
</evidence>
<accession>A6HU65</accession>
<proteinExistence type="predicted"/>
<sequence length="44" mass="5263">MFLICLDVLRVRCSFLLILLTKNMHKLLYIIYNVWCSMTLVEKA</sequence>